<feature type="domain" description="ABC transporter" evidence="4">
    <location>
        <begin position="5"/>
        <end position="230"/>
    </location>
</feature>
<evidence type="ECO:0000313" key="6">
    <source>
        <dbReference type="Proteomes" id="UP001262835"/>
    </source>
</evidence>
<keyword evidence="6" id="KW-1185">Reference proteome</keyword>
<dbReference type="SUPFAM" id="SSF52540">
    <property type="entry name" value="P-loop containing nucleoside triphosphate hydrolases"/>
    <property type="match status" value="2"/>
</dbReference>
<keyword evidence="1" id="KW-0547">Nucleotide-binding</keyword>
<dbReference type="InterPro" id="IPR003593">
    <property type="entry name" value="AAA+_ATPase"/>
</dbReference>
<comment type="caution">
    <text evidence="5">The sequence shown here is derived from an EMBL/GenBank/DDBJ whole genome shotgun (WGS) entry which is preliminary data.</text>
</comment>
<dbReference type="PANTHER" id="PTHR42855:SF1">
    <property type="entry name" value="ABC TRANSPORTER DOMAIN-CONTAINING PROTEIN"/>
    <property type="match status" value="1"/>
</dbReference>
<feature type="domain" description="ABC transporter" evidence="4">
    <location>
        <begin position="287"/>
        <end position="511"/>
    </location>
</feature>
<dbReference type="Pfam" id="PF00005">
    <property type="entry name" value="ABC_tran"/>
    <property type="match status" value="2"/>
</dbReference>
<dbReference type="GO" id="GO:0005524">
    <property type="term" value="F:ATP binding"/>
    <property type="evidence" value="ECO:0007669"/>
    <property type="project" value="UniProtKB-KW"/>
</dbReference>
<dbReference type="InterPro" id="IPR032524">
    <property type="entry name" value="ABC_tran_C"/>
</dbReference>
<dbReference type="Gene3D" id="3.40.50.300">
    <property type="entry name" value="P-loop containing nucleotide triphosphate hydrolases"/>
    <property type="match status" value="2"/>
</dbReference>
<evidence type="ECO:0000259" key="4">
    <source>
        <dbReference type="PROSITE" id="PS50893"/>
    </source>
</evidence>
<dbReference type="Pfam" id="PF16326">
    <property type="entry name" value="ABC_tran_CTD"/>
    <property type="match status" value="1"/>
</dbReference>
<proteinExistence type="predicted"/>
<accession>A0ABU3GKL0</accession>
<dbReference type="RefSeq" id="WP_311870096.1">
    <property type="nucleotide sequence ID" value="NZ_JAUZVT010000002.1"/>
</dbReference>
<reference evidence="5 6" key="1">
    <citation type="submission" date="2023-08" db="EMBL/GenBank/DDBJ databases">
        <title>Microbacterium aquilitoris sp. nov. and Microbacterium gwkjibeachense sp. nov., isolated from beach.</title>
        <authorList>
            <person name="Lee S.D."/>
            <person name="Yang H."/>
            <person name="Kim I."/>
        </authorList>
    </citation>
    <scope>NUCLEOTIDE SEQUENCE [LARGE SCALE GENOMIC DNA]</scope>
    <source>
        <strain evidence="5 6">KSW-18</strain>
    </source>
</reference>
<dbReference type="PROSITE" id="PS50893">
    <property type="entry name" value="ABC_TRANSPORTER_2"/>
    <property type="match status" value="2"/>
</dbReference>
<dbReference type="InterPro" id="IPR037118">
    <property type="entry name" value="Val-tRNA_synth_C_sf"/>
</dbReference>
<evidence type="ECO:0000256" key="3">
    <source>
        <dbReference type="SAM" id="MobiDB-lite"/>
    </source>
</evidence>
<dbReference type="InterPro" id="IPR017871">
    <property type="entry name" value="ABC_transporter-like_CS"/>
</dbReference>
<keyword evidence="2 5" id="KW-0067">ATP-binding</keyword>
<dbReference type="EMBL" id="JAUZVT010000002">
    <property type="protein sequence ID" value="MDT3330920.1"/>
    <property type="molecule type" value="Genomic_DNA"/>
</dbReference>
<dbReference type="Proteomes" id="UP001262835">
    <property type="component" value="Unassembled WGS sequence"/>
</dbReference>
<evidence type="ECO:0000256" key="1">
    <source>
        <dbReference type="ARBA" id="ARBA00022741"/>
    </source>
</evidence>
<sequence>MAHLLGAEALHLEYPTKVVFDGVSLGVDEGDRIGIVGRNGDGKSSLMAMLAGRRDPDSGRVTVRGGVTIGVLEQSDVLPDDLTVGRAVVGDGPEHEWARDARVRDVIAGLLSDLDWDAAIGTLSGGQRRRVALAQLLTGDWDVLALDEPTNHLDVEGIAWLAEHLKRRWSPSSGALMVVTHDRWFLDEVCTKTWEVHDRIVEPFDGGYAAYILQRVERDRQAATIEARRQNLARKELAWLRRGAPARSTKPKFRIDAANELIADVPEIRDRVSLQSLAVARLGKDVVDILDAGVAYDGREILRDVEWRIAPGERTGILGVNGAGKSTLLGLVSRTVLPTSGRVKHGKTVKVATLTQRMDELDPHLNEPVRVVVSRLRTTYTFGAGSKAQELTPGQLLERMGFASAQLSTPVKDLSGGQKRRLQLLLILLDQPNVLILDEPTNDLDTDMLAAIEDLLDSWAGTLIVVSHDRYFMERVTDQQYAVMGGGLRHLPGGIEEYLRLRASQPQATGAATPGGQKADAAAPTASALSGADRRTAEKEVTSLERRIKKLSDQIAKARAALADHDQGDYVGLGEKMHHIAAMETEVAEAEDRWFELSEELG</sequence>
<feature type="compositionally biased region" description="Low complexity" evidence="3">
    <location>
        <begin position="519"/>
        <end position="531"/>
    </location>
</feature>
<dbReference type="InterPro" id="IPR027417">
    <property type="entry name" value="P-loop_NTPase"/>
</dbReference>
<name>A0ABU3GKL0_9MICO</name>
<dbReference type="SMART" id="SM00382">
    <property type="entry name" value="AAA"/>
    <property type="match status" value="2"/>
</dbReference>
<feature type="region of interest" description="Disordered" evidence="3">
    <location>
        <begin position="505"/>
        <end position="538"/>
    </location>
</feature>
<dbReference type="InterPro" id="IPR051309">
    <property type="entry name" value="ABCF_ATPase"/>
</dbReference>
<dbReference type="PANTHER" id="PTHR42855">
    <property type="entry name" value="ABC TRANSPORTER ATP-BINDING SUBUNIT"/>
    <property type="match status" value="1"/>
</dbReference>
<organism evidence="5 6">
    <name type="scientific">Microbacterium aquilitoris</name>
    <dbReference type="NCBI Taxonomy" id="3067307"/>
    <lineage>
        <taxon>Bacteria</taxon>
        <taxon>Bacillati</taxon>
        <taxon>Actinomycetota</taxon>
        <taxon>Actinomycetes</taxon>
        <taxon>Micrococcales</taxon>
        <taxon>Microbacteriaceae</taxon>
        <taxon>Microbacterium</taxon>
    </lineage>
</organism>
<protein>
    <submittedName>
        <fullName evidence="5">ABC-F family ATP-binding cassette domain-containing protein</fullName>
    </submittedName>
</protein>
<dbReference type="PROSITE" id="PS00211">
    <property type="entry name" value="ABC_TRANSPORTER_1"/>
    <property type="match status" value="2"/>
</dbReference>
<dbReference type="Gene3D" id="1.10.287.380">
    <property type="entry name" value="Valyl-tRNA synthetase, C-terminal domain"/>
    <property type="match status" value="1"/>
</dbReference>
<dbReference type="InterPro" id="IPR003439">
    <property type="entry name" value="ABC_transporter-like_ATP-bd"/>
</dbReference>
<evidence type="ECO:0000256" key="2">
    <source>
        <dbReference type="ARBA" id="ARBA00022840"/>
    </source>
</evidence>
<gene>
    <name evidence="5" type="ORF">Q9S78_09560</name>
</gene>
<evidence type="ECO:0000313" key="5">
    <source>
        <dbReference type="EMBL" id="MDT3330920.1"/>
    </source>
</evidence>
<dbReference type="CDD" id="cd03221">
    <property type="entry name" value="ABCF_EF-3"/>
    <property type="match status" value="2"/>
</dbReference>